<feature type="signal peptide" evidence="2">
    <location>
        <begin position="1"/>
        <end position="35"/>
    </location>
</feature>
<evidence type="ECO:0000256" key="1">
    <source>
        <dbReference type="SAM" id="MobiDB-lite"/>
    </source>
</evidence>
<evidence type="ECO:0000313" key="4">
    <source>
        <dbReference type="Proteomes" id="UP000323454"/>
    </source>
</evidence>
<dbReference type="Proteomes" id="UP000323454">
    <property type="component" value="Unassembled WGS sequence"/>
</dbReference>
<gene>
    <name evidence="3" type="ORF">F0L68_07005</name>
</gene>
<evidence type="ECO:0000256" key="2">
    <source>
        <dbReference type="SAM" id="SignalP"/>
    </source>
</evidence>
<dbReference type="EMBL" id="VUOB01000010">
    <property type="protein sequence ID" value="KAA2264821.1"/>
    <property type="molecule type" value="Genomic_DNA"/>
</dbReference>
<reference evidence="3 4" key="1">
    <citation type="submission" date="2019-09" db="EMBL/GenBank/DDBJ databases">
        <title>Goodfellowia gen. nov., a new genus of the Pseudonocardineae related to Actinoalloteichus, containing Goodfellowia coeruleoviolacea gen. nov., comb. nov. gen. nov., comb. nov.</title>
        <authorList>
            <person name="Labeda D."/>
        </authorList>
    </citation>
    <scope>NUCLEOTIDE SEQUENCE [LARGE SCALE GENOMIC DNA]</scope>
    <source>
        <strain evidence="3 4">AN110305</strain>
    </source>
</reference>
<keyword evidence="2" id="KW-0732">Signal</keyword>
<evidence type="ECO:0008006" key="5">
    <source>
        <dbReference type="Google" id="ProtNLM"/>
    </source>
</evidence>
<feature type="chain" id="PRO_5022699027" description="Secreted protein" evidence="2">
    <location>
        <begin position="36"/>
        <end position="330"/>
    </location>
</feature>
<feature type="region of interest" description="Disordered" evidence="1">
    <location>
        <begin position="45"/>
        <end position="78"/>
    </location>
</feature>
<feature type="compositionally biased region" description="Polar residues" evidence="1">
    <location>
        <begin position="46"/>
        <end position="59"/>
    </location>
</feature>
<proteinExistence type="predicted"/>
<reference evidence="3 4" key="2">
    <citation type="submission" date="2019-09" db="EMBL/GenBank/DDBJ databases">
        <authorList>
            <person name="Jin C."/>
        </authorList>
    </citation>
    <scope>NUCLEOTIDE SEQUENCE [LARGE SCALE GENOMIC DNA]</scope>
    <source>
        <strain evidence="3 4">AN110305</strain>
    </source>
</reference>
<name>A0A5B2XPK2_9PSEU</name>
<keyword evidence="4" id="KW-1185">Reference proteome</keyword>
<dbReference type="AlphaFoldDB" id="A0A5B2XPK2"/>
<protein>
    <recommendedName>
        <fullName evidence="5">Secreted protein</fullName>
    </recommendedName>
</protein>
<dbReference type="RefSeq" id="WP_149848620.1">
    <property type="nucleotide sequence ID" value="NZ_VUOB01000010.1"/>
</dbReference>
<organism evidence="3 4">
    <name type="scientific">Solihabitans fulvus</name>
    <dbReference type="NCBI Taxonomy" id="1892852"/>
    <lineage>
        <taxon>Bacteria</taxon>
        <taxon>Bacillati</taxon>
        <taxon>Actinomycetota</taxon>
        <taxon>Actinomycetes</taxon>
        <taxon>Pseudonocardiales</taxon>
        <taxon>Pseudonocardiaceae</taxon>
        <taxon>Solihabitans</taxon>
    </lineage>
</organism>
<evidence type="ECO:0000313" key="3">
    <source>
        <dbReference type="EMBL" id="KAA2264821.1"/>
    </source>
</evidence>
<comment type="caution">
    <text evidence="3">The sequence shown here is derived from an EMBL/GenBank/DDBJ whole genome shotgun (WGS) entry which is preliminary data.</text>
</comment>
<dbReference type="OrthoDB" id="3734014at2"/>
<accession>A0A5B2XPK2</accession>
<sequence length="330" mass="34848">MTLPNPRRIPRARRALIALALPALTLAAVAVPAAAAPDTGGATWTADLSTANPDSSNVATDGRTLRLGGGPAEQASARTGERTGLFVFDPHTLARPTASVEADLVGSVPTGAELAVDVRGTRIDGSWTEWVEATSGGHAVLSEATTRVQVRAVLTAPFGAAGPELRKLTLTASSSTARADLAPAARSYKVYATREGLVGGTTANGHKITNRDHFVALPSRRGLSANGSHTYSVRVCAASGRCETAPVWDIGPWNTIDDYWNPSTQRQSWRDLPQGRPEAQAAYQNGYNGGHDQFGRHVSNPAGIDLADGTFWDGLKLTDNAWVTVTYLWT</sequence>